<gene>
    <name evidence="1" type="ORF">MONAX_5E014914</name>
</gene>
<keyword evidence="2" id="KW-1185">Reference proteome</keyword>
<dbReference type="EMBL" id="CABDUW010002695">
    <property type="protein sequence ID" value="VTJ87743.1"/>
    <property type="molecule type" value="Genomic_DNA"/>
</dbReference>
<name>A0A5E4D0W2_MARMO</name>
<accession>A0A5E4D0W2</accession>
<protein>
    <submittedName>
        <fullName evidence="1">Uncharacterized protein</fullName>
    </submittedName>
</protein>
<organism evidence="1 2">
    <name type="scientific">Marmota monax</name>
    <name type="common">Woodchuck</name>
    <dbReference type="NCBI Taxonomy" id="9995"/>
    <lineage>
        <taxon>Eukaryota</taxon>
        <taxon>Metazoa</taxon>
        <taxon>Chordata</taxon>
        <taxon>Craniata</taxon>
        <taxon>Vertebrata</taxon>
        <taxon>Euteleostomi</taxon>
        <taxon>Mammalia</taxon>
        <taxon>Eutheria</taxon>
        <taxon>Euarchontoglires</taxon>
        <taxon>Glires</taxon>
        <taxon>Rodentia</taxon>
        <taxon>Sciuromorpha</taxon>
        <taxon>Sciuridae</taxon>
        <taxon>Xerinae</taxon>
        <taxon>Marmotini</taxon>
        <taxon>Marmota</taxon>
    </lineage>
</organism>
<dbReference type="AlphaFoldDB" id="A0A5E4D0W2"/>
<evidence type="ECO:0000313" key="1">
    <source>
        <dbReference type="EMBL" id="VTJ87743.1"/>
    </source>
</evidence>
<proteinExistence type="predicted"/>
<feature type="non-terminal residue" evidence="1">
    <location>
        <position position="1"/>
    </location>
</feature>
<dbReference type="Proteomes" id="UP000335636">
    <property type="component" value="Unassembled WGS sequence"/>
</dbReference>
<sequence length="55" mass="6073">LGHAHGRLVLRRPQLLALPVSHLPLNLSQLLLEPISFGDPLKADFMLVILGRKPT</sequence>
<comment type="caution">
    <text evidence="1">The sequence shown here is derived from an EMBL/GenBank/DDBJ whole genome shotgun (WGS) entry which is preliminary data.</text>
</comment>
<evidence type="ECO:0000313" key="2">
    <source>
        <dbReference type="Proteomes" id="UP000335636"/>
    </source>
</evidence>
<reference evidence="1" key="1">
    <citation type="submission" date="2019-04" db="EMBL/GenBank/DDBJ databases">
        <authorList>
            <person name="Alioto T."/>
            <person name="Alioto T."/>
        </authorList>
    </citation>
    <scope>NUCLEOTIDE SEQUENCE [LARGE SCALE GENOMIC DNA]</scope>
</reference>